<keyword evidence="1" id="KW-1003">Cell membrane</keyword>
<dbReference type="InterPro" id="IPR050490">
    <property type="entry name" value="Bact_solute-bd_prot1"/>
</dbReference>
<keyword evidence="9" id="KW-1185">Reference proteome</keyword>
<dbReference type="Pfam" id="PF01547">
    <property type="entry name" value="SBP_bac_1"/>
    <property type="match status" value="1"/>
</dbReference>
<evidence type="ECO:0000256" key="7">
    <source>
        <dbReference type="SAM" id="SignalP"/>
    </source>
</evidence>
<dbReference type="SUPFAM" id="SSF53850">
    <property type="entry name" value="Periplasmic binding protein-like II"/>
    <property type="match status" value="1"/>
</dbReference>
<dbReference type="PROSITE" id="PS51257">
    <property type="entry name" value="PROKAR_LIPOPROTEIN"/>
    <property type="match status" value="1"/>
</dbReference>
<dbReference type="Gene3D" id="3.40.190.10">
    <property type="entry name" value="Periplasmic binding protein-like II"/>
    <property type="match status" value="2"/>
</dbReference>
<dbReference type="PANTHER" id="PTHR43649">
    <property type="entry name" value="ARABINOSE-BINDING PROTEIN-RELATED"/>
    <property type="match status" value="1"/>
</dbReference>
<keyword evidence="5" id="KW-0449">Lipoprotein</keyword>
<feature type="compositionally biased region" description="Polar residues" evidence="6">
    <location>
        <begin position="30"/>
        <end position="42"/>
    </location>
</feature>
<comment type="caution">
    <text evidence="8">The sequence shown here is derived from an EMBL/GenBank/DDBJ whole genome shotgun (WGS) entry which is preliminary data.</text>
</comment>
<organism evidence="8 9">
    <name type="scientific">Neglectibacter timonensis</name>
    <dbReference type="NCBI Taxonomy" id="1776382"/>
    <lineage>
        <taxon>Bacteria</taxon>
        <taxon>Bacillati</taxon>
        <taxon>Bacillota</taxon>
        <taxon>Clostridia</taxon>
        <taxon>Eubacteriales</taxon>
        <taxon>Oscillospiraceae</taxon>
        <taxon>Neglectibacter</taxon>
    </lineage>
</organism>
<keyword evidence="2 7" id="KW-0732">Signal</keyword>
<keyword evidence="3" id="KW-0472">Membrane</keyword>
<feature type="chain" id="PRO_5047371706" evidence="7">
    <location>
        <begin position="27"/>
        <end position="608"/>
    </location>
</feature>
<dbReference type="PANTHER" id="PTHR43649:SF33">
    <property type="entry name" value="POLYGALACTURONAN_RHAMNOGALACTURONAN-BINDING PROTEIN YTCQ"/>
    <property type="match status" value="1"/>
</dbReference>
<feature type="signal peptide" evidence="7">
    <location>
        <begin position="1"/>
        <end position="26"/>
    </location>
</feature>
<dbReference type="InterPro" id="IPR006059">
    <property type="entry name" value="SBP"/>
</dbReference>
<evidence type="ECO:0000256" key="1">
    <source>
        <dbReference type="ARBA" id="ARBA00022475"/>
    </source>
</evidence>
<evidence type="ECO:0000313" key="8">
    <source>
        <dbReference type="EMBL" id="MCQ4838890.1"/>
    </source>
</evidence>
<accession>A0ABT1RX15</accession>
<dbReference type="Proteomes" id="UP001524473">
    <property type="component" value="Unassembled WGS sequence"/>
</dbReference>
<evidence type="ECO:0000256" key="6">
    <source>
        <dbReference type="SAM" id="MobiDB-lite"/>
    </source>
</evidence>
<gene>
    <name evidence="8" type="ORF">NE695_03045</name>
</gene>
<protein>
    <submittedName>
        <fullName evidence="8">Extracellular solute-binding protein</fullName>
    </submittedName>
</protein>
<keyword evidence="4" id="KW-0564">Palmitate</keyword>
<evidence type="ECO:0000256" key="3">
    <source>
        <dbReference type="ARBA" id="ARBA00023136"/>
    </source>
</evidence>
<evidence type="ECO:0000256" key="5">
    <source>
        <dbReference type="ARBA" id="ARBA00023288"/>
    </source>
</evidence>
<proteinExistence type="predicted"/>
<feature type="region of interest" description="Disordered" evidence="6">
    <location>
        <begin position="26"/>
        <end position="55"/>
    </location>
</feature>
<name>A0ABT1RX15_9FIRM</name>
<evidence type="ECO:0000313" key="9">
    <source>
        <dbReference type="Proteomes" id="UP001524473"/>
    </source>
</evidence>
<dbReference type="RefSeq" id="WP_256191553.1">
    <property type="nucleotide sequence ID" value="NZ_CAJKKG010000001.1"/>
</dbReference>
<feature type="region of interest" description="Disordered" evidence="6">
    <location>
        <begin position="466"/>
        <end position="490"/>
    </location>
</feature>
<sequence length="608" mass="67307">MKKRALSLLLVLSLLAALIGCGTKEAGESKASSGGTSKPGSESSASAAVDESKYPGLTDQEKEAVELGLLNLDGTMPIIPDPDAFEEKYGKISMFVHYTGGRTRPVTELEIVKIWEELTGIRFEWEDVPYDGVAEKINLMLSAGGDDLPDCFYNFVDGQSSTFVIQYSDQDVFIPTEELIDNYMPKYKELLESKEEYRLEATAPDGHIYGFPYIEEMFGLVLTPGPFEINADWLKQVGKEMPTTVDEWVDCLKAFRDAGDLNGNGKDDEVPLATQFGLHDTFGSNDLFYRFTGCFGLADSYCGGNKYADHLCLDKDGKVVFSAMDEAFRKTAEFFNMLWNEKLIWNGSFEADTSLSFENSLLKEDVATVGSFSTWGGKASISNIDVRNQYDSLPRLKGESGSTGFRLNYSELQDTSNTAITTNCKFPHAIALWVEAIAADPKLSVMSNWGTPGAVFIEEEDGYLTKPKDENGNHIPQGEFADGKNSPRENTTPCRGSFIIKDAYFDTVADYDAPTLLEGQKKGGKEEILEEYADTVLPRVLTTVEESSRLSQIQPTISDIVDRYVADWTINGVTDESWEAYRNELTAAGVEELIQIWQTAVDRAASNK</sequence>
<evidence type="ECO:0000256" key="2">
    <source>
        <dbReference type="ARBA" id="ARBA00022729"/>
    </source>
</evidence>
<dbReference type="EMBL" id="JANFZH010000004">
    <property type="protein sequence ID" value="MCQ4838890.1"/>
    <property type="molecule type" value="Genomic_DNA"/>
</dbReference>
<evidence type="ECO:0000256" key="4">
    <source>
        <dbReference type="ARBA" id="ARBA00023139"/>
    </source>
</evidence>
<reference evidence="8 9" key="1">
    <citation type="submission" date="2022-06" db="EMBL/GenBank/DDBJ databases">
        <title>Isolation of gut microbiota from human fecal samples.</title>
        <authorList>
            <person name="Pamer E.G."/>
            <person name="Barat B."/>
            <person name="Waligurski E."/>
            <person name="Medina S."/>
            <person name="Paddock L."/>
            <person name="Mostad J."/>
        </authorList>
    </citation>
    <scope>NUCLEOTIDE SEQUENCE [LARGE SCALE GENOMIC DNA]</scope>
    <source>
        <strain evidence="8 9">DFI.9.73</strain>
    </source>
</reference>